<comment type="caution">
    <text evidence="1">The sequence shown here is derived from an EMBL/GenBank/DDBJ whole genome shotgun (WGS) entry which is preliminary data.</text>
</comment>
<proteinExistence type="predicted"/>
<dbReference type="Gene3D" id="2.20.25.10">
    <property type="match status" value="1"/>
</dbReference>
<protein>
    <submittedName>
        <fullName evidence="1">Uncharacterized protein YbaR (Trm112 family)</fullName>
    </submittedName>
</protein>
<dbReference type="RefSeq" id="WP_221640095.1">
    <property type="nucleotide sequence ID" value="NZ_VFOZ01000001.1"/>
</dbReference>
<sequence>MSAETIADPAEEPAPLDERLLPLLACPVDKDALLYLPGDDLLYNPRLRRGYQVETGIPILLADEAEEISDERHVALVASVERGEATATLGRDPVELLKRAQSR</sequence>
<keyword evidence="2" id="KW-1185">Reference proteome</keyword>
<dbReference type="SUPFAM" id="SSF158997">
    <property type="entry name" value="Trm112p-like"/>
    <property type="match status" value="1"/>
</dbReference>
<reference evidence="1 2" key="1">
    <citation type="submission" date="2019-06" db="EMBL/GenBank/DDBJ databases">
        <title>Sequencing the genomes of 1000 actinobacteria strains.</title>
        <authorList>
            <person name="Klenk H.-P."/>
        </authorList>
    </citation>
    <scope>NUCLEOTIDE SEQUENCE [LARGE SCALE GENOMIC DNA]</scope>
    <source>
        <strain evidence="1 2">DSM 102200</strain>
    </source>
</reference>
<evidence type="ECO:0000313" key="1">
    <source>
        <dbReference type="EMBL" id="TQL98485.1"/>
    </source>
</evidence>
<name>A0A543CN00_9ACTN</name>
<gene>
    <name evidence="1" type="ORF">FB559_4111</name>
</gene>
<accession>A0A543CN00</accession>
<evidence type="ECO:0000313" key="2">
    <source>
        <dbReference type="Proteomes" id="UP000316096"/>
    </source>
</evidence>
<dbReference type="AlphaFoldDB" id="A0A543CN00"/>
<dbReference type="EMBL" id="VFOZ01000001">
    <property type="protein sequence ID" value="TQL98485.1"/>
    <property type="molecule type" value="Genomic_DNA"/>
</dbReference>
<dbReference type="Proteomes" id="UP000316096">
    <property type="component" value="Unassembled WGS sequence"/>
</dbReference>
<organism evidence="1 2">
    <name type="scientific">Actinoallomurus bryophytorum</name>
    <dbReference type="NCBI Taxonomy" id="1490222"/>
    <lineage>
        <taxon>Bacteria</taxon>
        <taxon>Bacillati</taxon>
        <taxon>Actinomycetota</taxon>
        <taxon>Actinomycetes</taxon>
        <taxon>Streptosporangiales</taxon>
        <taxon>Thermomonosporaceae</taxon>
        <taxon>Actinoallomurus</taxon>
    </lineage>
</organism>